<dbReference type="SUPFAM" id="SSF52058">
    <property type="entry name" value="L domain-like"/>
    <property type="match status" value="1"/>
</dbReference>
<keyword evidence="2" id="KW-0732">Signal</keyword>
<evidence type="ECO:0000313" key="3">
    <source>
        <dbReference type="EMBL" id="KAG5669495.1"/>
    </source>
</evidence>
<keyword evidence="1" id="KW-0175">Coiled coil</keyword>
<evidence type="ECO:0000256" key="1">
    <source>
        <dbReference type="SAM" id="Coils"/>
    </source>
</evidence>
<dbReference type="EMBL" id="JADBJN010000004">
    <property type="protein sequence ID" value="KAG5669495.1"/>
    <property type="molecule type" value="Genomic_DNA"/>
</dbReference>
<feature type="chain" id="PRO_5039898504" evidence="2">
    <location>
        <begin position="22"/>
        <end position="329"/>
    </location>
</feature>
<protein>
    <submittedName>
        <fullName evidence="3">Uncharacterized protein</fullName>
    </submittedName>
</protein>
<dbReference type="InterPro" id="IPR032675">
    <property type="entry name" value="LRR_dom_sf"/>
</dbReference>
<feature type="coiled-coil region" evidence="1">
    <location>
        <begin position="243"/>
        <end position="306"/>
    </location>
</feature>
<name>A0A9J6BIV7_POLVA</name>
<dbReference type="Proteomes" id="UP001107558">
    <property type="component" value="Chromosome 4"/>
</dbReference>
<dbReference type="Gene3D" id="3.80.10.10">
    <property type="entry name" value="Ribonuclease Inhibitor"/>
    <property type="match status" value="1"/>
</dbReference>
<dbReference type="AlphaFoldDB" id="A0A9J6BIV7"/>
<proteinExistence type="predicted"/>
<dbReference type="OrthoDB" id="4691307at2759"/>
<gene>
    <name evidence="3" type="ORF">PVAND_017382</name>
</gene>
<accession>A0A9J6BIV7</accession>
<comment type="caution">
    <text evidence="3">The sequence shown here is derived from an EMBL/GenBank/DDBJ whole genome shotgun (WGS) entry which is preliminary data.</text>
</comment>
<evidence type="ECO:0000256" key="2">
    <source>
        <dbReference type="SAM" id="SignalP"/>
    </source>
</evidence>
<sequence length="329" mass="38020">MKNSIIFAIFIVLISFADVKSFEINCDFQTWGMDIGFVYACETTSIPISSDQTVTNITGIHQNGKTDGDVDAFFIFGNWTLNFVPKGVRNFFPNIKALSIWYSNFDTLHGEEFYEFYKLEYFQIYASNLTTISSTLFLMMPNLQVINFGFTSLERVGHSLFASVDISQLQWVGFLGNKCINEVEQNGNQNSIKEIINKLRVQCPYDDEYPTTTSLTTTTTEEVNLTCSDKKIEDLICDLKNEVEEIQQKLISKDERINKIETELTETQEDTKIKYEEIEANFQNELTKMREETQKMMLELKNANEIFQSRILWLEDELSKISTNPCQCK</sequence>
<reference evidence="3" key="1">
    <citation type="submission" date="2021-03" db="EMBL/GenBank/DDBJ databases">
        <title>Chromosome level genome of the anhydrobiotic midge Polypedilum vanderplanki.</title>
        <authorList>
            <person name="Yoshida Y."/>
            <person name="Kikawada T."/>
            <person name="Gusev O."/>
        </authorList>
    </citation>
    <scope>NUCLEOTIDE SEQUENCE</scope>
    <source>
        <strain evidence="3">NIAS01</strain>
        <tissue evidence="3">Whole body or cell culture</tissue>
    </source>
</reference>
<feature type="signal peptide" evidence="2">
    <location>
        <begin position="1"/>
        <end position="21"/>
    </location>
</feature>
<organism evidence="3 4">
    <name type="scientific">Polypedilum vanderplanki</name>
    <name type="common">Sleeping chironomid midge</name>
    <dbReference type="NCBI Taxonomy" id="319348"/>
    <lineage>
        <taxon>Eukaryota</taxon>
        <taxon>Metazoa</taxon>
        <taxon>Ecdysozoa</taxon>
        <taxon>Arthropoda</taxon>
        <taxon>Hexapoda</taxon>
        <taxon>Insecta</taxon>
        <taxon>Pterygota</taxon>
        <taxon>Neoptera</taxon>
        <taxon>Endopterygota</taxon>
        <taxon>Diptera</taxon>
        <taxon>Nematocera</taxon>
        <taxon>Chironomoidea</taxon>
        <taxon>Chironomidae</taxon>
        <taxon>Chironominae</taxon>
        <taxon>Polypedilum</taxon>
        <taxon>Polypedilum</taxon>
    </lineage>
</organism>
<keyword evidence="4" id="KW-1185">Reference proteome</keyword>
<evidence type="ECO:0000313" key="4">
    <source>
        <dbReference type="Proteomes" id="UP001107558"/>
    </source>
</evidence>